<dbReference type="STRING" id="313595.P700755_003920"/>
<accession>K4IL48</accession>
<proteinExistence type="predicted"/>
<name>K4IL48_PSYTT</name>
<dbReference type="HOGENOM" id="CLU_100520_0_0_10"/>
<reference evidence="1" key="1">
    <citation type="submission" date="2006-03" db="EMBL/GenBank/DDBJ databases">
        <authorList>
            <person name="Bowman J."/>
            <person name="Ferriera S."/>
            <person name="Johnson J."/>
            <person name="Kravitz S."/>
            <person name="Halpern A."/>
            <person name="Remington K."/>
            <person name="Beeson K."/>
            <person name="Tran B."/>
            <person name="Rogers Y.-H."/>
            <person name="Friedman R."/>
            <person name="Venter J.C."/>
        </authorList>
    </citation>
    <scope>NUCLEOTIDE SEQUENCE [LARGE SCALE GENOMIC DNA]</scope>
    <source>
        <strain evidence="1">ATCC 700755</strain>
    </source>
</reference>
<evidence type="ECO:0000313" key="2">
    <source>
        <dbReference type="Proteomes" id="UP000008514"/>
    </source>
</evidence>
<organism evidence="1 2">
    <name type="scientific">Psychroflexus torquis (strain ATCC 700755 / CIP 106069 / ACAM 623)</name>
    <dbReference type="NCBI Taxonomy" id="313595"/>
    <lineage>
        <taxon>Bacteria</taxon>
        <taxon>Pseudomonadati</taxon>
        <taxon>Bacteroidota</taxon>
        <taxon>Flavobacteriia</taxon>
        <taxon>Flavobacteriales</taxon>
        <taxon>Flavobacteriaceae</taxon>
        <taxon>Psychroflexus</taxon>
    </lineage>
</organism>
<dbReference type="EMBL" id="CP003879">
    <property type="protein sequence ID" value="AFU70493.1"/>
    <property type="molecule type" value="Genomic_DNA"/>
</dbReference>
<sequence>MLNFKVNLIKNKKLLLVILLIFNSIFSMKAKQYHTYPDSIKKEVELALNYFPQLEYVNITFKFKLDIKKSTMQAQPDFKSLFTPRAKRKYYIFISEKFKISGQEFKTVHIPSDIITGWIGHELGHILDYEERGTFNLIWYGIKYLYLENHIIDAERSADTFAVNQGMEDYILKTKDFILNHADIDQDYKKRIKKYYLSPEEIMQLVQNR</sequence>
<dbReference type="AlphaFoldDB" id="K4IL48"/>
<evidence type="ECO:0000313" key="1">
    <source>
        <dbReference type="EMBL" id="AFU70493.1"/>
    </source>
</evidence>
<keyword evidence="2" id="KW-1185">Reference proteome</keyword>
<dbReference type="KEGG" id="ptq:P700755_003920"/>
<gene>
    <name evidence="1" type="ordered locus">P700755_003920</name>
</gene>
<dbReference type="Proteomes" id="UP000008514">
    <property type="component" value="Chromosome"/>
</dbReference>
<protein>
    <submittedName>
        <fullName evidence="1">Uncharacterized protein</fullName>
    </submittedName>
</protein>
<dbReference type="RefSeq" id="WP_015026026.1">
    <property type="nucleotide sequence ID" value="NC_018721.1"/>
</dbReference>
<reference evidence="1" key="2">
    <citation type="submission" date="2012-09" db="EMBL/GenBank/DDBJ databases">
        <title>The complete sequence of Psychroflexus torquis an extreme psychrophile from sea-ice that is stimulated by light.</title>
        <authorList>
            <person name="Feng S."/>
            <person name="Powell S.M."/>
            <person name="Bowman J.P."/>
        </authorList>
    </citation>
    <scope>NUCLEOTIDE SEQUENCE [LARGE SCALE GENOMIC DNA]</scope>
    <source>
        <strain evidence="1">ATCC 700755</strain>
    </source>
</reference>
<dbReference type="eggNOG" id="COG2856">
    <property type="taxonomic scope" value="Bacteria"/>
</dbReference>